<evidence type="ECO:0000256" key="5">
    <source>
        <dbReference type="ARBA" id="ARBA00023088"/>
    </source>
</evidence>
<evidence type="ECO:0000256" key="7">
    <source>
        <dbReference type="SAM" id="Phobius"/>
    </source>
</evidence>
<evidence type="ECO:0000259" key="8">
    <source>
        <dbReference type="Pfam" id="PF00746"/>
    </source>
</evidence>
<comment type="caution">
    <text evidence="10">The sequence shown here is derived from an EMBL/GenBank/DDBJ whole genome shotgun (WGS) entry which is preliminary data.</text>
</comment>
<keyword evidence="5" id="KW-0572">Peptidoglycan-anchor</keyword>
<sequence>MVRNSRLQQLFIVVMTAILFLSQSGLFGLQTVNAANLENAVTISAVDEDGSAVLDTIAVEISNGDTAFDVIREVDDQLEWDSFDFGEMITGIGGVAADPESNFWSFYVNGLFQDMGASSTEVTNGDNIQFILTDLAAEPQVFDVAVSAVDANGETVITETTVSMPQYTTAYDALIKAAANQNVKVDVSVDSEYLTFVNYLGEPLERDCEYWSTYMNGDMMQVGLLGHTVKDGDTLELVVDDSCEPEEPADKEDEKSEEPPVNEKDKKKDKEQVVADKDYTEALQAVINYLSSNPAEMDWYGFSALHSAGADVSNDMAEEVAASINDDYSGNATEIAKNIIILTSAGYDATDINGINLIEMLLNEKMPLSNQLVYSLLAIDSFNYPTPEGTVWTRDSIIEAFLEMELDAGGWSFFGERPSPDITGMGLLALSAYADDADVKAALDRAVKAMSKQQGDKGGYDEEFNGGYSAESAAMVIIGLSAVGVDATSDAFTKSGGNLLEHLISFQMEDGSFKHLPEDDVSSVFAINQGALALVAYDQFKNGTGPVFKFDKKEDTKEPGDDEGDGDNDGNNDKNNPSDDPNKVIITKDNLHQYETEHAVVVTPHHADKLANFTVEVEAEAADYLVQADKPLVINNGDTIITIPVPVVKQLRELGETIEVNLAEQSVKEAIGAVYDFTLTVDGTIVSEFDHDIIIGLAVDADAVQGLDANQIKAFHFNEETESWDVLSGSTYDATAGFVTLTTDHLSTYGVFKHDTGQKDPADNDKDGATPPLVDNDKDKKGKKLPMTATNMFNLLALGFILIAAGALLYIKRRNKVTE</sequence>
<feature type="compositionally biased region" description="Acidic residues" evidence="6">
    <location>
        <begin position="560"/>
        <end position="570"/>
    </location>
</feature>
<comment type="subcellular location">
    <subcellularLocation>
        <location evidence="1">Secreted</location>
        <location evidence="1">Cell wall</location>
        <topology evidence="1">Peptidoglycan-anchor</topology>
    </subcellularLocation>
</comment>
<evidence type="ECO:0000259" key="9">
    <source>
        <dbReference type="Pfam" id="PF14478"/>
    </source>
</evidence>
<dbReference type="InterPro" id="IPR027954">
    <property type="entry name" value="Transcobalamin-like_C"/>
</dbReference>
<reference evidence="10" key="2">
    <citation type="submission" date="2020-09" db="EMBL/GenBank/DDBJ databases">
        <authorList>
            <person name="Sun Q."/>
            <person name="Ohkuma M."/>
        </authorList>
    </citation>
    <scope>NUCLEOTIDE SEQUENCE</scope>
    <source>
        <strain evidence="10">JCM 17251</strain>
    </source>
</reference>
<dbReference type="CDD" id="cd00688">
    <property type="entry name" value="ISOPREN_C2_like"/>
    <property type="match status" value="1"/>
</dbReference>
<dbReference type="NCBIfam" id="TIGR01167">
    <property type="entry name" value="LPXTG_anchor"/>
    <property type="match status" value="1"/>
</dbReference>
<proteinExistence type="predicted"/>
<keyword evidence="7" id="KW-1133">Transmembrane helix</keyword>
<dbReference type="Pfam" id="PF14478">
    <property type="entry name" value="DUF4430"/>
    <property type="match status" value="1"/>
</dbReference>
<dbReference type="AlphaFoldDB" id="A0A917XZC1"/>
<dbReference type="Proteomes" id="UP000624041">
    <property type="component" value="Unassembled WGS sequence"/>
</dbReference>
<evidence type="ECO:0000256" key="6">
    <source>
        <dbReference type="SAM" id="MobiDB-lite"/>
    </source>
</evidence>
<organism evidence="10 11">
    <name type="scientific">Oceanobacillus indicireducens</name>
    <dbReference type="NCBI Taxonomy" id="1004261"/>
    <lineage>
        <taxon>Bacteria</taxon>
        <taxon>Bacillati</taxon>
        <taxon>Bacillota</taxon>
        <taxon>Bacilli</taxon>
        <taxon>Bacillales</taxon>
        <taxon>Bacillaceae</taxon>
        <taxon>Oceanobacillus</taxon>
    </lineage>
</organism>
<feature type="compositionally biased region" description="Basic and acidic residues" evidence="6">
    <location>
        <begin position="549"/>
        <end position="559"/>
    </location>
</feature>
<feature type="region of interest" description="Disordered" evidence="6">
    <location>
        <begin position="244"/>
        <end position="273"/>
    </location>
</feature>
<evidence type="ECO:0000313" key="10">
    <source>
        <dbReference type="EMBL" id="GGN60879.1"/>
    </source>
</evidence>
<evidence type="ECO:0000256" key="1">
    <source>
        <dbReference type="ARBA" id="ARBA00004168"/>
    </source>
</evidence>
<reference evidence="10" key="1">
    <citation type="journal article" date="2014" name="Int. J. Syst. Evol. Microbiol.">
        <title>Complete genome sequence of Corynebacterium casei LMG S-19264T (=DSM 44701T), isolated from a smear-ripened cheese.</title>
        <authorList>
            <consortium name="US DOE Joint Genome Institute (JGI-PGF)"/>
            <person name="Walter F."/>
            <person name="Albersmeier A."/>
            <person name="Kalinowski J."/>
            <person name="Ruckert C."/>
        </authorList>
    </citation>
    <scope>NUCLEOTIDE SEQUENCE</scope>
    <source>
        <strain evidence="10">JCM 17251</strain>
    </source>
</reference>
<feature type="region of interest" description="Disordered" evidence="6">
    <location>
        <begin position="548"/>
        <end position="583"/>
    </location>
</feature>
<feature type="compositionally biased region" description="Basic and acidic residues" evidence="6">
    <location>
        <begin position="252"/>
        <end position="273"/>
    </location>
</feature>
<evidence type="ECO:0008006" key="12">
    <source>
        <dbReference type="Google" id="ProtNLM"/>
    </source>
</evidence>
<dbReference type="Pfam" id="PF00746">
    <property type="entry name" value="Gram_pos_anchor"/>
    <property type="match status" value="1"/>
</dbReference>
<feature type="compositionally biased region" description="Basic and acidic residues" evidence="6">
    <location>
        <begin position="757"/>
        <end position="768"/>
    </location>
</feature>
<accession>A0A917XZC1</accession>
<dbReference type="Gene3D" id="2.170.130.30">
    <property type="match status" value="2"/>
</dbReference>
<dbReference type="Gene3D" id="1.50.10.20">
    <property type="match status" value="1"/>
</dbReference>
<evidence type="ECO:0000256" key="4">
    <source>
        <dbReference type="ARBA" id="ARBA00022729"/>
    </source>
</evidence>
<gene>
    <name evidence="10" type="ORF">GCM10007971_25360</name>
</gene>
<name>A0A917XZC1_9BACI</name>
<evidence type="ECO:0000256" key="2">
    <source>
        <dbReference type="ARBA" id="ARBA00022512"/>
    </source>
</evidence>
<dbReference type="InterPro" id="IPR008930">
    <property type="entry name" value="Terpenoid_cyclase/PrenylTrfase"/>
</dbReference>
<dbReference type="SUPFAM" id="SSF48239">
    <property type="entry name" value="Terpenoid cyclases/Protein prenyltransferases"/>
    <property type="match status" value="1"/>
</dbReference>
<keyword evidence="7" id="KW-0812">Transmembrane</keyword>
<keyword evidence="11" id="KW-1185">Reference proteome</keyword>
<feature type="region of interest" description="Disordered" evidence="6">
    <location>
        <begin position="757"/>
        <end position="782"/>
    </location>
</feature>
<feature type="domain" description="Gram-positive cocci surface proteins LPxTG" evidence="8">
    <location>
        <begin position="778"/>
        <end position="816"/>
    </location>
</feature>
<dbReference type="InterPro" id="IPR019931">
    <property type="entry name" value="LPXTG_anchor"/>
</dbReference>
<feature type="transmembrane region" description="Helical" evidence="7">
    <location>
        <begin position="792"/>
        <end position="811"/>
    </location>
</feature>
<keyword evidence="4" id="KW-0732">Signal</keyword>
<protein>
    <recommendedName>
        <fullName evidence="12">DUF4430 domain-containing protein</fullName>
    </recommendedName>
</protein>
<dbReference type="EMBL" id="BMOS01000018">
    <property type="protein sequence ID" value="GGN60879.1"/>
    <property type="molecule type" value="Genomic_DNA"/>
</dbReference>
<keyword evidence="3" id="KW-0964">Secreted</keyword>
<feature type="domain" description="Transcobalamin-like C-terminal" evidence="9">
    <location>
        <begin position="64"/>
        <end position="132"/>
    </location>
</feature>
<evidence type="ECO:0000313" key="11">
    <source>
        <dbReference type="Proteomes" id="UP000624041"/>
    </source>
</evidence>
<dbReference type="RefSeq" id="WP_188857910.1">
    <property type="nucleotide sequence ID" value="NZ_BMOS01000018.1"/>
</dbReference>
<keyword evidence="2" id="KW-0134">Cell wall</keyword>
<evidence type="ECO:0000256" key="3">
    <source>
        <dbReference type="ARBA" id="ARBA00022525"/>
    </source>
</evidence>
<keyword evidence="7" id="KW-0472">Membrane</keyword>